<sequence>MEFRELKAEDVSSLLALYAQLDENNKNTEAQKLKAAWQQIENDSKITCYGAVDNGKVVATCCAFILPNITASCRPLCLIENVVTDERYRKRGLGKKLIEMAICKAKENGCYKVMLQSGIKRTQAHAFYEKLGFDSSTKKAFDLRLNYN</sequence>
<name>A0ABN0P1R8_TRELE</name>
<dbReference type="PROSITE" id="PS51186">
    <property type="entry name" value="GNAT"/>
    <property type="match status" value="1"/>
</dbReference>
<dbReference type="InterPro" id="IPR016181">
    <property type="entry name" value="Acyl_CoA_acyltransferase"/>
</dbReference>
<dbReference type="Proteomes" id="UP000016649">
    <property type="component" value="Unassembled WGS sequence"/>
</dbReference>
<protein>
    <submittedName>
        <fullName evidence="2">Acetyltransferase, GNAT family</fullName>
    </submittedName>
</protein>
<accession>A0ABN0P1R8</accession>
<dbReference type="CDD" id="cd04301">
    <property type="entry name" value="NAT_SF"/>
    <property type="match status" value="1"/>
</dbReference>
<feature type="domain" description="N-acetyltransferase" evidence="1">
    <location>
        <begin position="1"/>
        <end position="148"/>
    </location>
</feature>
<dbReference type="SUPFAM" id="SSF55729">
    <property type="entry name" value="Acyl-CoA N-acyltransferases (Nat)"/>
    <property type="match status" value="1"/>
</dbReference>
<dbReference type="Gene3D" id="3.40.630.30">
    <property type="match status" value="1"/>
</dbReference>
<dbReference type="PANTHER" id="PTHR13355">
    <property type="entry name" value="GLUCOSAMINE 6-PHOSPHATE N-ACETYLTRANSFERASE"/>
    <property type="match status" value="1"/>
</dbReference>
<evidence type="ECO:0000313" key="3">
    <source>
        <dbReference type="Proteomes" id="UP000016649"/>
    </source>
</evidence>
<dbReference type="RefSeq" id="WP_021686707.1">
    <property type="nucleotide sequence ID" value="NZ_KI260561.1"/>
</dbReference>
<keyword evidence="3" id="KW-1185">Reference proteome</keyword>
<reference evidence="2 3" key="1">
    <citation type="submission" date="2013-08" db="EMBL/GenBank/DDBJ databases">
        <authorList>
            <person name="Weinstock G."/>
            <person name="Sodergren E."/>
            <person name="Wylie T."/>
            <person name="Fulton L."/>
            <person name="Fulton R."/>
            <person name="Fronick C."/>
            <person name="O'Laughlin M."/>
            <person name="Godfrey J."/>
            <person name="Miner T."/>
            <person name="Herter B."/>
            <person name="Appelbaum E."/>
            <person name="Cordes M."/>
            <person name="Lek S."/>
            <person name="Wollam A."/>
            <person name="Pepin K.H."/>
            <person name="Palsikar V.B."/>
            <person name="Mitreva M."/>
            <person name="Wilson R.K."/>
        </authorList>
    </citation>
    <scope>NUCLEOTIDE SEQUENCE [LARGE SCALE GENOMIC DNA]</scope>
    <source>
        <strain evidence="2 3">ATCC 700332</strain>
    </source>
</reference>
<evidence type="ECO:0000259" key="1">
    <source>
        <dbReference type="PROSITE" id="PS51186"/>
    </source>
</evidence>
<gene>
    <name evidence="2" type="ORF">HMPREF9193_00306</name>
</gene>
<organism evidence="2 3">
    <name type="scientific">Treponema lecithinolyticum ATCC 700332</name>
    <dbReference type="NCBI Taxonomy" id="1321815"/>
    <lineage>
        <taxon>Bacteria</taxon>
        <taxon>Pseudomonadati</taxon>
        <taxon>Spirochaetota</taxon>
        <taxon>Spirochaetia</taxon>
        <taxon>Spirochaetales</taxon>
        <taxon>Treponemataceae</taxon>
        <taxon>Treponema</taxon>
    </lineage>
</organism>
<comment type="caution">
    <text evidence="2">The sequence shown here is derived from an EMBL/GenBank/DDBJ whole genome shotgun (WGS) entry which is preliminary data.</text>
</comment>
<dbReference type="InterPro" id="IPR000182">
    <property type="entry name" value="GNAT_dom"/>
</dbReference>
<dbReference type="InterPro" id="IPR039143">
    <property type="entry name" value="GNPNAT1-like"/>
</dbReference>
<dbReference type="PANTHER" id="PTHR13355:SF11">
    <property type="entry name" value="GLUCOSAMINE 6-PHOSPHATE N-ACETYLTRANSFERASE"/>
    <property type="match status" value="1"/>
</dbReference>
<dbReference type="EMBL" id="AWVH01000005">
    <property type="protein sequence ID" value="ERJ94334.1"/>
    <property type="molecule type" value="Genomic_DNA"/>
</dbReference>
<dbReference type="Pfam" id="PF00583">
    <property type="entry name" value="Acetyltransf_1"/>
    <property type="match status" value="1"/>
</dbReference>
<evidence type="ECO:0000313" key="2">
    <source>
        <dbReference type="EMBL" id="ERJ94334.1"/>
    </source>
</evidence>
<proteinExistence type="predicted"/>